<comment type="caution">
    <text evidence="2">The sequence shown here is derived from an EMBL/GenBank/DDBJ whole genome shotgun (WGS) entry which is preliminary data.</text>
</comment>
<evidence type="ECO:0000256" key="1">
    <source>
        <dbReference type="SAM" id="MobiDB-lite"/>
    </source>
</evidence>
<dbReference type="AlphaFoldDB" id="A0A7J9KJR2"/>
<name>A0A7J9KJR2_GOSSC</name>
<organism evidence="2 3">
    <name type="scientific">Gossypium schwendimanii</name>
    <name type="common">Cotton</name>
    <dbReference type="NCBI Taxonomy" id="34291"/>
    <lineage>
        <taxon>Eukaryota</taxon>
        <taxon>Viridiplantae</taxon>
        <taxon>Streptophyta</taxon>
        <taxon>Embryophyta</taxon>
        <taxon>Tracheophyta</taxon>
        <taxon>Spermatophyta</taxon>
        <taxon>Magnoliopsida</taxon>
        <taxon>eudicotyledons</taxon>
        <taxon>Gunneridae</taxon>
        <taxon>Pentapetalae</taxon>
        <taxon>rosids</taxon>
        <taxon>malvids</taxon>
        <taxon>Malvales</taxon>
        <taxon>Malvaceae</taxon>
        <taxon>Malvoideae</taxon>
        <taxon>Gossypium</taxon>
    </lineage>
</organism>
<reference evidence="2 3" key="1">
    <citation type="journal article" date="2019" name="Genome Biol. Evol.">
        <title>Insights into the evolution of the New World diploid cottons (Gossypium, subgenus Houzingenia) based on genome sequencing.</title>
        <authorList>
            <person name="Grover C.E."/>
            <person name="Arick M.A. 2nd"/>
            <person name="Thrash A."/>
            <person name="Conover J.L."/>
            <person name="Sanders W.S."/>
            <person name="Peterson D.G."/>
            <person name="Frelichowski J.E."/>
            <person name="Scheffler J.A."/>
            <person name="Scheffler B.E."/>
            <person name="Wendel J.F."/>
        </authorList>
    </citation>
    <scope>NUCLEOTIDE SEQUENCE [LARGE SCALE GENOMIC DNA]</scope>
    <source>
        <strain evidence="2">1</strain>
        <tissue evidence="2">Leaf</tissue>
    </source>
</reference>
<evidence type="ECO:0000313" key="3">
    <source>
        <dbReference type="Proteomes" id="UP000593576"/>
    </source>
</evidence>
<feature type="compositionally biased region" description="Polar residues" evidence="1">
    <location>
        <begin position="63"/>
        <end position="72"/>
    </location>
</feature>
<feature type="region of interest" description="Disordered" evidence="1">
    <location>
        <begin position="55"/>
        <end position="107"/>
    </location>
</feature>
<feature type="non-terminal residue" evidence="2">
    <location>
        <position position="107"/>
    </location>
</feature>
<sequence length="107" mass="11641">FRIVEGGQLLQEKFSKCHLPGSQPDPPTTERIVPRGGFCFPCSAKSQYAVSCCPEGGKPCSRHTGSQQSTGDNPPRGTIPLVVGGSDRLPDRQHFEDFSQRSRSPLN</sequence>
<keyword evidence="3" id="KW-1185">Reference proteome</keyword>
<feature type="compositionally biased region" description="Basic and acidic residues" evidence="1">
    <location>
        <begin position="88"/>
        <end position="100"/>
    </location>
</feature>
<dbReference type="Proteomes" id="UP000593576">
    <property type="component" value="Unassembled WGS sequence"/>
</dbReference>
<proteinExistence type="predicted"/>
<gene>
    <name evidence="2" type="ORF">Goshw_004641</name>
</gene>
<feature type="non-terminal residue" evidence="2">
    <location>
        <position position="1"/>
    </location>
</feature>
<accession>A0A7J9KJR2</accession>
<evidence type="ECO:0000313" key="2">
    <source>
        <dbReference type="EMBL" id="MBA0846616.1"/>
    </source>
</evidence>
<protein>
    <submittedName>
        <fullName evidence="2">Uncharacterized protein</fullName>
    </submittedName>
</protein>
<dbReference type="EMBL" id="JABFAF010000001">
    <property type="protein sequence ID" value="MBA0846616.1"/>
    <property type="molecule type" value="Genomic_DNA"/>
</dbReference>